<reference evidence="1 2" key="1">
    <citation type="submission" date="2021-01" db="EMBL/GenBank/DDBJ databases">
        <title>Whole genome shotgun sequence of Actinoplanes durhamensis NBRC 14914.</title>
        <authorList>
            <person name="Komaki H."/>
            <person name="Tamura T."/>
        </authorList>
    </citation>
    <scope>NUCLEOTIDE SEQUENCE [LARGE SCALE GENOMIC DNA]</scope>
    <source>
        <strain evidence="1 2">NBRC 14914</strain>
    </source>
</reference>
<proteinExistence type="predicted"/>
<organism evidence="1 2">
    <name type="scientific">Paractinoplanes durhamensis</name>
    <dbReference type="NCBI Taxonomy" id="113563"/>
    <lineage>
        <taxon>Bacteria</taxon>
        <taxon>Bacillati</taxon>
        <taxon>Actinomycetota</taxon>
        <taxon>Actinomycetes</taxon>
        <taxon>Micromonosporales</taxon>
        <taxon>Micromonosporaceae</taxon>
        <taxon>Paractinoplanes</taxon>
    </lineage>
</organism>
<dbReference type="EMBL" id="BOML01000100">
    <property type="protein sequence ID" value="GIE08057.1"/>
    <property type="molecule type" value="Genomic_DNA"/>
</dbReference>
<name>A0ABQ3ZDZ2_9ACTN</name>
<evidence type="ECO:0000313" key="1">
    <source>
        <dbReference type="EMBL" id="GIE08057.1"/>
    </source>
</evidence>
<comment type="caution">
    <text evidence="1">The sequence shown here is derived from an EMBL/GenBank/DDBJ whole genome shotgun (WGS) entry which is preliminary data.</text>
</comment>
<protein>
    <submittedName>
        <fullName evidence="1">Uncharacterized protein</fullName>
    </submittedName>
</protein>
<sequence>MTAYADQIAAGDTGAWQAAVSRAAAWISPHRPDVDLTRQLPLAQGLLKATALLVYGLAAGSGIDPRAVSAPQVLGWITERQLPTPPLEPPRSREDQEWIEAFRHWRRDLDAMVARQLSDLAALLRTAGHQIPAPGFHSLTRTSPDPVAATWLALADTDSRTP</sequence>
<keyword evidence="2" id="KW-1185">Reference proteome</keyword>
<accession>A0ABQ3ZDZ2</accession>
<gene>
    <name evidence="1" type="ORF">Adu01nite_94070</name>
</gene>
<dbReference type="Proteomes" id="UP000637628">
    <property type="component" value="Unassembled WGS sequence"/>
</dbReference>
<evidence type="ECO:0000313" key="2">
    <source>
        <dbReference type="Proteomes" id="UP000637628"/>
    </source>
</evidence>